<keyword evidence="5 6" id="KW-0472">Membrane</keyword>
<evidence type="ECO:0000259" key="7">
    <source>
        <dbReference type="Pfam" id="PF02687"/>
    </source>
</evidence>
<feature type="domain" description="ABC3 transporter permease C-terminal" evidence="7">
    <location>
        <begin position="260"/>
        <end position="377"/>
    </location>
</feature>
<evidence type="ECO:0000256" key="6">
    <source>
        <dbReference type="SAM" id="Phobius"/>
    </source>
</evidence>
<feature type="transmembrane region" description="Helical" evidence="6">
    <location>
        <begin position="415"/>
        <end position="438"/>
    </location>
</feature>
<organism evidence="8 9">
    <name type="scientific">Actinomyces oris</name>
    <dbReference type="NCBI Taxonomy" id="544580"/>
    <lineage>
        <taxon>Bacteria</taxon>
        <taxon>Bacillati</taxon>
        <taxon>Actinomycetota</taxon>
        <taxon>Actinomycetes</taxon>
        <taxon>Actinomycetales</taxon>
        <taxon>Actinomycetaceae</taxon>
        <taxon>Actinomyces</taxon>
    </lineage>
</organism>
<feature type="transmembrane region" description="Helical" evidence="6">
    <location>
        <begin position="351"/>
        <end position="371"/>
    </location>
</feature>
<evidence type="ECO:0000256" key="5">
    <source>
        <dbReference type="ARBA" id="ARBA00023136"/>
    </source>
</evidence>
<evidence type="ECO:0000256" key="1">
    <source>
        <dbReference type="ARBA" id="ARBA00004651"/>
    </source>
</evidence>
<reference evidence="8 9" key="1">
    <citation type="submission" date="2023-06" db="EMBL/GenBank/DDBJ databases">
        <title>Actinomyces orist ORNL 0101 HMT-893 genome.</title>
        <authorList>
            <person name="Johnston C.D."/>
            <person name="Chen T."/>
            <person name="Dewhirst F.E."/>
        </authorList>
    </citation>
    <scope>NUCLEOTIDE SEQUENCE [LARGE SCALE GENOMIC DNA]</scope>
    <source>
        <strain evidence="8 9">ORNL 0101</strain>
    </source>
</reference>
<dbReference type="AlphaFoldDB" id="A0AAW9KYI2"/>
<proteinExistence type="predicted"/>
<keyword evidence="3 6" id="KW-0812">Transmembrane</keyword>
<feature type="domain" description="ABC3 transporter permease C-terminal" evidence="7">
    <location>
        <begin position="619"/>
        <end position="735"/>
    </location>
</feature>
<feature type="transmembrane region" description="Helical" evidence="6">
    <location>
        <begin position="707"/>
        <end position="725"/>
    </location>
</feature>
<sequence length="746" mass="80867">MKMLNMQLLRDLRSQWSRYLASALLILLGVVVSAGMAAGNGAALATAKDAQDTGNVEDGYLELTAELTHDQLTSLRNKGLTVERAEFTDVPAADNSTVRVYENRSTIDRINLESGALPTANDEIALEQTYARAHNLKVGDTLNLDGTRLTITGIGSTPDYATVVARPTDTAADPDEFGTAFTAASTVESLAKQGNTLTTTYVYLLGDSDMKATDIVSEISNALKDRTGTAQVSSYLEHDDNPRIVTVIDDQTVTVQAAYIAGFVALVLIAYVLSVLTADNIRRQSPVIGTFYALGITRRELIAHYMLLPVILAAVCAVAGTVGGFLAAPAMQNATTYYSIPALRSVVSPGVIAYGILTPLVTVTLVSFLVLRRKLAKEPLQLLRRDTGQRPPSRATLASLPFAFSFRLRSFMRAWTTYVLMLLGVVLSLLLMVFSFGMHDSVVSYADEVREDIKFEVVYVFLGAPPTSPDGAETATLRSAKLVGAEGAGASLSVIGIDKDTQYFDVDLSGTDETHVLISKAVSLRYGYEVGDEFTLDPMDTDNRKVVVAGIVDYPQMAVFGEHEDVNALLGLDRDSSNAIVTGTVNDDLDNQAQSVISRSDMITSVDTFTQAMRPTILVLFVASIGLFIIVMFLLMRMVVDREQYSISLMKALGYDEAEVGHLYLGNYVLLVLLSLAVGLPLSIAIMKPTWQYMISSLATAFPFTTSSRSVILIVIIVLATYGVVRFLSGRYLRGVDVTEILKDRE</sequence>
<dbReference type="RefSeq" id="WP_256697628.1">
    <property type="nucleotide sequence ID" value="NZ_JAXBCZ010000002.1"/>
</dbReference>
<evidence type="ECO:0000313" key="8">
    <source>
        <dbReference type="EMBL" id="MEA1305687.1"/>
    </source>
</evidence>
<keyword evidence="4 6" id="KW-1133">Transmembrane helix</keyword>
<dbReference type="GO" id="GO:0005886">
    <property type="term" value="C:plasma membrane"/>
    <property type="evidence" value="ECO:0007669"/>
    <property type="project" value="UniProtKB-SubCell"/>
</dbReference>
<dbReference type="Proteomes" id="UP001289581">
    <property type="component" value="Unassembled WGS sequence"/>
</dbReference>
<dbReference type="InterPro" id="IPR003838">
    <property type="entry name" value="ABC3_permease_C"/>
</dbReference>
<dbReference type="PANTHER" id="PTHR30287:SF1">
    <property type="entry name" value="INNER MEMBRANE PROTEIN"/>
    <property type="match status" value="1"/>
</dbReference>
<keyword evidence="9" id="KW-1185">Reference proteome</keyword>
<feature type="transmembrane region" description="Helical" evidence="6">
    <location>
        <begin position="257"/>
        <end position="276"/>
    </location>
</feature>
<evidence type="ECO:0000256" key="4">
    <source>
        <dbReference type="ARBA" id="ARBA00022989"/>
    </source>
</evidence>
<dbReference type="Pfam" id="PF02687">
    <property type="entry name" value="FtsX"/>
    <property type="match status" value="2"/>
</dbReference>
<dbReference type="PANTHER" id="PTHR30287">
    <property type="entry name" value="MEMBRANE COMPONENT OF PREDICTED ABC SUPERFAMILY METABOLITE UPTAKE TRANSPORTER"/>
    <property type="match status" value="1"/>
</dbReference>
<gene>
    <name evidence="8" type="ORF">QU665_11530</name>
</gene>
<accession>A0AAW9KYI2</accession>
<feature type="transmembrane region" description="Helical" evidence="6">
    <location>
        <begin position="617"/>
        <end position="640"/>
    </location>
</feature>
<feature type="transmembrane region" description="Helical" evidence="6">
    <location>
        <begin position="661"/>
        <end position="687"/>
    </location>
</feature>
<feature type="transmembrane region" description="Helical" evidence="6">
    <location>
        <begin position="305"/>
        <end position="331"/>
    </location>
</feature>
<evidence type="ECO:0000256" key="2">
    <source>
        <dbReference type="ARBA" id="ARBA00022475"/>
    </source>
</evidence>
<evidence type="ECO:0000313" key="9">
    <source>
        <dbReference type="Proteomes" id="UP001289581"/>
    </source>
</evidence>
<protein>
    <submittedName>
        <fullName evidence="8">FtsX-like permease family protein</fullName>
    </submittedName>
</protein>
<comment type="caution">
    <text evidence="8">The sequence shown here is derived from an EMBL/GenBank/DDBJ whole genome shotgun (WGS) entry which is preliminary data.</text>
</comment>
<name>A0AAW9KYI2_9ACTO</name>
<evidence type="ECO:0000256" key="3">
    <source>
        <dbReference type="ARBA" id="ARBA00022692"/>
    </source>
</evidence>
<comment type="subcellular location">
    <subcellularLocation>
        <location evidence="1">Cell membrane</location>
        <topology evidence="1">Multi-pass membrane protein</topology>
    </subcellularLocation>
</comment>
<keyword evidence="2" id="KW-1003">Cell membrane</keyword>
<dbReference type="InterPro" id="IPR038766">
    <property type="entry name" value="Membrane_comp_ABC_pdt"/>
</dbReference>
<dbReference type="EMBL" id="JAXBCZ010000002">
    <property type="protein sequence ID" value="MEA1305687.1"/>
    <property type="molecule type" value="Genomic_DNA"/>
</dbReference>